<dbReference type="Proteomes" id="UP001595814">
    <property type="component" value="Unassembled WGS sequence"/>
</dbReference>
<organism evidence="2 3">
    <name type="scientific">Euzebyella saccharophila</name>
    <dbReference type="NCBI Taxonomy" id="679664"/>
    <lineage>
        <taxon>Bacteria</taxon>
        <taxon>Pseudomonadati</taxon>
        <taxon>Bacteroidota</taxon>
        <taxon>Flavobacteriia</taxon>
        <taxon>Flavobacteriales</taxon>
        <taxon>Flavobacteriaceae</taxon>
        <taxon>Euzebyella</taxon>
    </lineage>
</organism>
<dbReference type="PANTHER" id="PTHR40055">
    <property type="entry name" value="TRANSCRIPTIONAL REGULATOR YGIV-RELATED"/>
    <property type="match status" value="1"/>
</dbReference>
<dbReference type="InterPro" id="IPR050908">
    <property type="entry name" value="SmbC-like"/>
</dbReference>
<gene>
    <name evidence="2" type="ORF">ACFOUT_16800</name>
</gene>
<reference evidence="3" key="1">
    <citation type="journal article" date="2019" name="Int. J. Syst. Evol. Microbiol.">
        <title>The Global Catalogue of Microorganisms (GCM) 10K type strain sequencing project: providing services to taxonomists for standard genome sequencing and annotation.</title>
        <authorList>
            <consortium name="The Broad Institute Genomics Platform"/>
            <consortium name="The Broad Institute Genome Sequencing Center for Infectious Disease"/>
            <person name="Wu L."/>
            <person name="Ma J."/>
        </authorList>
    </citation>
    <scope>NUCLEOTIDE SEQUENCE [LARGE SCALE GENOMIC DNA]</scope>
    <source>
        <strain evidence="3">CECT 7477</strain>
    </source>
</reference>
<dbReference type="Pfam" id="PF06445">
    <property type="entry name" value="GyrI-like"/>
    <property type="match status" value="1"/>
</dbReference>
<name>A0ABV8JRM1_9FLAO</name>
<evidence type="ECO:0000313" key="3">
    <source>
        <dbReference type="Proteomes" id="UP001595814"/>
    </source>
</evidence>
<dbReference type="Gene3D" id="3.20.80.10">
    <property type="entry name" value="Regulatory factor, effector binding domain"/>
    <property type="match status" value="1"/>
</dbReference>
<comment type="caution">
    <text evidence="2">The sequence shown here is derived from an EMBL/GenBank/DDBJ whole genome shotgun (WGS) entry which is preliminary data.</text>
</comment>
<evidence type="ECO:0000259" key="1">
    <source>
        <dbReference type="SMART" id="SM00871"/>
    </source>
</evidence>
<proteinExistence type="predicted"/>
<dbReference type="SMART" id="SM00871">
    <property type="entry name" value="AraC_E_bind"/>
    <property type="match status" value="1"/>
</dbReference>
<dbReference type="InterPro" id="IPR029442">
    <property type="entry name" value="GyrI-like"/>
</dbReference>
<evidence type="ECO:0000313" key="2">
    <source>
        <dbReference type="EMBL" id="MFC4097547.1"/>
    </source>
</evidence>
<dbReference type="EMBL" id="JBHSAW010000022">
    <property type="protein sequence ID" value="MFC4097547.1"/>
    <property type="molecule type" value="Genomic_DNA"/>
</dbReference>
<protein>
    <submittedName>
        <fullName evidence="2">GyrI-like domain-containing protein</fullName>
    </submittedName>
</protein>
<dbReference type="InterPro" id="IPR011256">
    <property type="entry name" value="Reg_factor_effector_dom_sf"/>
</dbReference>
<sequence>MQPRIEFLSQKKLVGHSLSMSLKNNRTFELWSGFMQKKRLVKNMIGTSLYSLQVYPKSKPESVFSPTTEFVKWAAVEVSDFENDDFETMILPAGQYAVFVHKGPPSGFPKTMNAIFKGWLPNSGYELDDRPHFELLGEKYKNNHPDSEEEVWIPIREVKE</sequence>
<dbReference type="PANTHER" id="PTHR40055:SF1">
    <property type="entry name" value="TRANSCRIPTIONAL REGULATOR YGIV-RELATED"/>
    <property type="match status" value="1"/>
</dbReference>
<dbReference type="RefSeq" id="WP_192463592.1">
    <property type="nucleotide sequence ID" value="NZ_JACYFJ010000009.1"/>
</dbReference>
<feature type="domain" description="AraC effector-binding" evidence="1">
    <location>
        <begin position="1"/>
        <end position="156"/>
    </location>
</feature>
<accession>A0ABV8JRM1</accession>
<dbReference type="InterPro" id="IPR010499">
    <property type="entry name" value="AraC_E-bd"/>
</dbReference>
<dbReference type="SUPFAM" id="SSF55136">
    <property type="entry name" value="Probable bacterial effector-binding domain"/>
    <property type="match status" value="1"/>
</dbReference>
<keyword evidence="3" id="KW-1185">Reference proteome</keyword>